<evidence type="ECO:0000256" key="6">
    <source>
        <dbReference type="RuleBase" id="RU361193"/>
    </source>
</evidence>
<comment type="caution">
    <text evidence="8">The sequence shown here is derived from an EMBL/GenBank/DDBJ whole genome shotgun (WGS) entry which is preliminary data.</text>
</comment>
<dbReference type="InterPro" id="IPR001382">
    <property type="entry name" value="Glyco_hydro_47"/>
</dbReference>
<proteinExistence type="inferred from homology"/>
<protein>
    <recommendedName>
        <fullName evidence="6">alpha-1,2-Mannosidase</fullName>
        <ecNumber evidence="6">3.2.1.-</ecNumber>
    </recommendedName>
</protein>
<dbReference type="InterPro" id="IPR036026">
    <property type="entry name" value="Seven-hairpin_glycosidases"/>
</dbReference>
<comment type="pathway">
    <text evidence="2">Protein modification; protein glycosylation.</text>
</comment>
<dbReference type="InterPro" id="IPR050749">
    <property type="entry name" value="Glycosyl_Hydrolase_47"/>
</dbReference>
<gene>
    <name evidence="8" type="ORF">PT974_11901</name>
</gene>
<evidence type="ECO:0000256" key="4">
    <source>
        <dbReference type="ARBA" id="ARBA00022801"/>
    </source>
</evidence>
<dbReference type="EMBL" id="JAVFKD010000016">
    <property type="protein sequence ID" value="KAK5987768.1"/>
    <property type="molecule type" value="Genomic_DNA"/>
</dbReference>
<evidence type="ECO:0000256" key="1">
    <source>
        <dbReference type="ARBA" id="ARBA00001913"/>
    </source>
</evidence>
<keyword evidence="7" id="KW-0812">Transmembrane</keyword>
<organism evidence="8 9">
    <name type="scientific">Cladobotryum mycophilum</name>
    <dbReference type="NCBI Taxonomy" id="491253"/>
    <lineage>
        <taxon>Eukaryota</taxon>
        <taxon>Fungi</taxon>
        <taxon>Dikarya</taxon>
        <taxon>Ascomycota</taxon>
        <taxon>Pezizomycotina</taxon>
        <taxon>Sordariomycetes</taxon>
        <taxon>Hypocreomycetidae</taxon>
        <taxon>Hypocreales</taxon>
        <taxon>Hypocreaceae</taxon>
        <taxon>Cladobotryum</taxon>
    </lineage>
</organism>
<dbReference type="InterPro" id="IPR012341">
    <property type="entry name" value="6hp_glycosidase-like_sf"/>
</dbReference>
<evidence type="ECO:0000256" key="7">
    <source>
        <dbReference type="SAM" id="Phobius"/>
    </source>
</evidence>
<evidence type="ECO:0000256" key="3">
    <source>
        <dbReference type="ARBA" id="ARBA00007658"/>
    </source>
</evidence>
<dbReference type="PRINTS" id="PR00747">
    <property type="entry name" value="GLYHDRLASE47"/>
</dbReference>
<dbReference type="SUPFAM" id="SSF48225">
    <property type="entry name" value="Seven-hairpin glycosidases"/>
    <property type="match status" value="1"/>
</dbReference>
<keyword evidence="9" id="KW-1185">Reference proteome</keyword>
<sequence length="589" mass="65630">MNLPRRVTRLVVLSALLLGGLLIFYLLPFNEPRSVPIPPPKSKPPVPNAPISTVSKPPVSIPNGFVPSSFDWSTVREHHVPGYIKPLPTEAPRILPRVQARATAFASSAVNENRLAAVRNAFKRSYDSYKKYAWMRDELTPITGSAKDPFGGWAATLVDSLDTLWIMGFKKEFKEAASAVGRIDWAHTEFEAANMFETTIRHLGGLLSAYDLSGEDVILRKAVELGEMLYHAFDTPNRIPGFWLDFAKAKAGKLFAGTNDVSASPCSLSMEFTRLSQITGDPKYFSATDRITQFLDTIQNDTSLPGMWPLNINFREEVATDSTFTLGAGADSLYEYFPKMHALLGGVDGVYEKLYRGSMDTAVKNLLFRPMLPNQDDILFSGEYRATKTGGLETDSQHLTCFVGGMFGLGGKLFGIDNHVNLGERLARGCGWAYSQFPTGIMPEIFGMLSCKTLEPCPWNEARWQEAGNPSLPKGFSHANDKKYILRPEAIESIFVLYRITGKSDFQDMAWDMFESIMKATKTDLANSAISDVTVNGPTDKVDSMESFWMAETLKYFYLIFSPPDVISLDDYVFNTEAHPLRRPRGKRT</sequence>
<keyword evidence="7" id="KW-0472">Membrane</keyword>
<evidence type="ECO:0000313" key="8">
    <source>
        <dbReference type="EMBL" id="KAK5987768.1"/>
    </source>
</evidence>
<keyword evidence="5" id="KW-1015">Disulfide bond</keyword>
<keyword evidence="4 6" id="KW-0378">Hydrolase</keyword>
<evidence type="ECO:0000256" key="5">
    <source>
        <dbReference type="ARBA" id="ARBA00023157"/>
    </source>
</evidence>
<keyword evidence="7" id="KW-1133">Transmembrane helix</keyword>
<comment type="cofactor">
    <cofactor evidence="1">
        <name>Ca(2+)</name>
        <dbReference type="ChEBI" id="CHEBI:29108"/>
    </cofactor>
</comment>
<evidence type="ECO:0000313" key="9">
    <source>
        <dbReference type="Proteomes" id="UP001338125"/>
    </source>
</evidence>
<dbReference type="PANTHER" id="PTHR11742">
    <property type="entry name" value="MANNOSYL-OLIGOSACCHARIDE ALPHA-1,2-MANNOSIDASE-RELATED"/>
    <property type="match status" value="1"/>
</dbReference>
<name>A0ABR0S6I3_9HYPO</name>
<accession>A0ABR0S6I3</accession>
<comment type="similarity">
    <text evidence="3 6">Belongs to the glycosyl hydrolase 47 family.</text>
</comment>
<dbReference type="EC" id="3.2.1.-" evidence="6"/>
<dbReference type="PANTHER" id="PTHR11742:SF89">
    <property type="entry name" value="ALPHA-1,2-MANNOSIDASE"/>
    <property type="match status" value="1"/>
</dbReference>
<reference evidence="8 9" key="1">
    <citation type="submission" date="2024-01" db="EMBL/GenBank/DDBJ databases">
        <title>Complete genome of Cladobotryum mycophilum ATHUM6906.</title>
        <authorList>
            <person name="Christinaki A.C."/>
            <person name="Myridakis A.I."/>
            <person name="Kouvelis V.N."/>
        </authorList>
    </citation>
    <scope>NUCLEOTIDE SEQUENCE [LARGE SCALE GENOMIC DNA]</scope>
    <source>
        <strain evidence="8 9">ATHUM6906</strain>
    </source>
</reference>
<dbReference type="Proteomes" id="UP001338125">
    <property type="component" value="Unassembled WGS sequence"/>
</dbReference>
<evidence type="ECO:0000256" key="2">
    <source>
        <dbReference type="ARBA" id="ARBA00004922"/>
    </source>
</evidence>
<feature type="transmembrane region" description="Helical" evidence="7">
    <location>
        <begin position="7"/>
        <end position="27"/>
    </location>
</feature>
<dbReference type="Pfam" id="PF01532">
    <property type="entry name" value="Glyco_hydro_47"/>
    <property type="match status" value="1"/>
</dbReference>
<dbReference type="Gene3D" id="1.50.10.10">
    <property type="match status" value="1"/>
</dbReference>
<keyword evidence="6" id="KW-0326">Glycosidase</keyword>